<dbReference type="Gene3D" id="3.20.20.140">
    <property type="entry name" value="Metal-dependent hydrolases"/>
    <property type="match status" value="1"/>
</dbReference>
<dbReference type="GO" id="GO:0016787">
    <property type="term" value="F:hydrolase activity"/>
    <property type="evidence" value="ECO:0007669"/>
    <property type="project" value="InterPro"/>
</dbReference>
<dbReference type="Pfam" id="PF04909">
    <property type="entry name" value="Amidohydro_2"/>
    <property type="match status" value="1"/>
</dbReference>
<protein>
    <submittedName>
        <fullName evidence="3">Amidohydrolase</fullName>
    </submittedName>
</protein>
<dbReference type="PANTHER" id="PTHR21240">
    <property type="entry name" value="2-AMINO-3-CARBOXYLMUCONATE-6-SEMIALDEHYDE DECARBOXYLASE"/>
    <property type="match status" value="1"/>
</dbReference>
<name>A0AAF1KKW8_9PROT</name>
<proteinExistence type="predicted"/>
<evidence type="ECO:0000313" key="4">
    <source>
        <dbReference type="Proteomes" id="UP001196068"/>
    </source>
</evidence>
<feature type="domain" description="Amidohydrolase-related" evidence="2">
    <location>
        <begin position="6"/>
        <end position="346"/>
    </location>
</feature>
<reference evidence="3" key="2">
    <citation type="journal article" date="2021" name="Syst. Appl. Microbiol.">
        <title>Roseomonas hellenica sp. nov., isolated from roots of wild-growing Alkanna tinctoria.</title>
        <authorList>
            <person name="Rat A."/>
            <person name="Naranjo H.D."/>
            <person name="Lebbe L."/>
            <person name="Cnockaert M."/>
            <person name="Krigas N."/>
            <person name="Grigoriadou K."/>
            <person name="Maloupa E."/>
            <person name="Willems A."/>
        </authorList>
    </citation>
    <scope>NUCLEOTIDE SEQUENCE</scope>
    <source>
        <strain evidence="3">LMG 28251</strain>
    </source>
</reference>
<sequence>MAVDAIDCDIHPWLPGLAALSPYLDDFWRDQIVERGMTQLDSQSYPIKAPLSVRADWRGADGMPPRGAEALAAQALDRWGTRIGILNPLAGIQLLLNVDMATAFTSALNDWTRAEWLDRDARLRASIVLPLQSVDACVAEIERLAPDPRFVQVLVLAMGETPLGRRQNWPIWEACLRHNLPLAIHAGSSYRNPVTSVGWPSWYLEDYVAQAQGFSSTLASLLTEGVFSKFPTLKVVLLESGVTWLPAFLWRLQKTWKGVRFEIPWVDRPPAEIIRDQVRLSVQPLDAPEDAGIVARIIDQIGSEYMLLWASDFPHMQFEGDQHTHPGLPEALHAKLRWDNPLATYDRIRTSILEGAAA</sequence>
<dbReference type="InterPro" id="IPR032465">
    <property type="entry name" value="ACMSD"/>
</dbReference>
<dbReference type="AlphaFoldDB" id="A0AAF1KKW8"/>
<dbReference type="InterPro" id="IPR006680">
    <property type="entry name" value="Amidohydro-rel"/>
</dbReference>
<keyword evidence="1" id="KW-0456">Lyase</keyword>
<evidence type="ECO:0000256" key="1">
    <source>
        <dbReference type="ARBA" id="ARBA00023239"/>
    </source>
</evidence>
<evidence type="ECO:0000313" key="3">
    <source>
        <dbReference type="EMBL" id="MBR0654011.1"/>
    </source>
</evidence>
<dbReference type="PANTHER" id="PTHR21240:SF28">
    <property type="entry name" value="ISO-OROTATE DECARBOXYLASE (EUROFUNG)"/>
    <property type="match status" value="1"/>
</dbReference>
<accession>A0AAF1KKW8</accession>
<dbReference type="EMBL" id="JAAEDH010000002">
    <property type="protein sequence ID" value="MBR0654011.1"/>
    <property type="molecule type" value="Genomic_DNA"/>
</dbReference>
<dbReference type="Proteomes" id="UP001196068">
    <property type="component" value="Unassembled WGS sequence"/>
</dbReference>
<evidence type="ECO:0000259" key="2">
    <source>
        <dbReference type="Pfam" id="PF04909"/>
    </source>
</evidence>
<dbReference type="InterPro" id="IPR032466">
    <property type="entry name" value="Metal_Hydrolase"/>
</dbReference>
<gene>
    <name evidence="3" type="ORF">GXW79_02850</name>
</gene>
<dbReference type="GO" id="GO:0016831">
    <property type="term" value="F:carboxy-lyase activity"/>
    <property type="evidence" value="ECO:0007669"/>
    <property type="project" value="InterPro"/>
</dbReference>
<dbReference type="GO" id="GO:0019748">
    <property type="term" value="P:secondary metabolic process"/>
    <property type="evidence" value="ECO:0007669"/>
    <property type="project" value="TreeGrafter"/>
</dbReference>
<comment type="caution">
    <text evidence="3">The sequence shown here is derived from an EMBL/GenBank/DDBJ whole genome shotgun (WGS) entry which is preliminary data.</text>
</comment>
<dbReference type="GO" id="GO:0005737">
    <property type="term" value="C:cytoplasm"/>
    <property type="evidence" value="ECO:0007669"/>
    <property type="project" value="TreeGrafter"/>
</dbReference>
<organism evidence="3 4">
    <name type="scientific">Plastoroseomonas arctica</name>
    <dbReference type="NCBI Taxonomy" id="1509237"/>
    <lineage>
        <taxon>Bacteria</taxon>
        <taxon>Pseudomonadati</taxon>
        <taxon>Pseudomonadota</taxon>
        <taxon>Alphaproteobacteria</taxon>
        <taxon>Acetobacterales</taxon>
        <taxon>Acetobacteraceae</taxon>
        <taxon>Plastoroseomonas</taxon>
    </lineage>
</organism>
<reference evidence="3" key="1">
    <citation type="submission" date="2020-01" db="EMBL/GenBank/DDBJ databases">
        <authorList>
            <person name="Rat A."/>
        </authorList>
    </citation>
    <scope>NUCLEOTIDE SEQUENCE</scope>
    <source>
        <strain evidence="3">LMG 28251</strain>
    </source>
</reference>
<dbReference type="SUPFAM" id="SSF51556">
    <property type="entry name" value="Metallo-dependent hydrolases"/>
    <property type="match status" value="1"/>
</dbReference>
<keyword evidence="4" id="KW-1185">Reference proteome</keyword>